<dbReference type="Proteomes" id="UP000051500">
    <property type="component" value="Unassembled WGS sequence"/>
</dbReference>
<reference evidence="2 3" key="1">
    <citation type="journal article" date="2015" name="Genome Announc.">
        <title>Expanding the biotechnology potential of lactobacilli through comparative genomics of 213 strains and associated genera.</title>
        <authorList>
            <person name="Sun Z."/>
            <person name="Harris H.M."/>
            <person name="McCann A."/>
            <person name="Guo C."/>
            <person name="Argimon S."/>
            <person name="Zhang W."/>
            <person name="Yang X."/>
            <person name="Jeffery I.B."/>
            <person name="Cooney J.C."/>
            <person name="Kagawa T.F."/>
            <person name="Liu W."/>
            <person name="Song Y."/>
            <person name="Salvetti E."/>
            <person name="Wrobel A."/>
            <person name="Rasinkangas P."/>
            <person name="Parkhill J."/>
            <person name="Rea M.C."/>
            <person name="O'Sullivan O."/>
            <person name="Ritari J."/>
            <person name="Douillard F.P."/>
            <person name="Paul Ross R."/>
            <person name="Yang R."/>
            <person name="Briner A.E."/>
            <person name="Felis G.E."/>
            <person name="de Vos W.M."/>
            <person name="Barrangou R."/>
            <person name="Klaenhammer T.R."/>
            <person name="Caufield P.W."/>
            <person name="Cui Y."/>
            <person name="Zhang H."/>
            <person name="O'Toole P.W."/>
        </authorList>
    </citation>
    <scope>NUCLEOTIDE SEQUENCE [LARGE SCALE GENOMIC DNA]</scope>
    <source>
        <strain evidence="2 3">DSM 22408</strain>
    </source>
</reference>
<dbReference type="OrthoDB" id="2295747at2"/>
<dbReference type="PATRIC" id="fig|1122146.4.peg.759"/>
<evidence type="ECO:0000313" key="3">
    <source>
        <dbReference type="Proteomes" id="UP000051500"/>
    </source>
</evidence>
<comment type="caution">
    <text evidence="2">The sequence shown here is derived from an EMBL/GenBank/DDBJ whole genome shotgun (WGS) entry which is preliminary data.</text>
</comment>
<feature type="transmembrane region" description="Helical" evidence="1">
    <location>
        <begin position="41"/>
        <end position="60"/>
    </location>
</feature>
<dbReference type="AlphaFoldDB" id="A0A0R2KHA3"/>
<feature type="transmembrane region" description="Helical" evidence="1">
    <location>
        <begin position="67"/>
        <end position="84"/>
    </location>
</feature>
<accession>A0A0R2KHA3</accession>
<evidence type="ECO:0000256" key="1">
    <source>
        <dbReference type="SAM" id="Phobius"/>
    </source>
</evidence>
<feature type="transmembrane region" description="Helical" evidence="1">
    <location>
        <begin position="12"/>
        <end position="35"/>
    </location>
</feature>
<evidence type="ECO:0000313" key="2">
    <source>
        <dbReference type="EMBL" id="KRN88761.1"/>
    </source>
</evidence>
<dbReference type="EMBL" id="JQBZ01000025">
    <property type="protein sequence ID" value="KRN88761.1"/>
    <property type="molecule type" value="Genomic_DNA"/>
</dbReference>
<gene>
    <name evidence="2" type="ORF">IV53_GL000729</name>
</gene>
<keyword evidence="1" id="KW-0812">Transmembrane</keyword>
<proteinExistence type="predicted"/>
<sequence>MQSSKSIIILRTLWYIAFAATFSFILPIVCTMIGLDEIKTMAIVLVSANAIYAVVSGLVAGKLDHSGLYLLIFPILYALGAHFFFEKYALFLVVAYLIFTYLAYGIAKK</sequence>
<feature type="transmembrane region" description="Helical" evidence="1">
    <location>
        <begin position="90"/>
        <end position="107"/>
    </location>
</feature>
<keyword evidence="3" id="KW-1185">Reference proteome</keyword>
<protein>
    <submittedName>
        <fullName evidence="2">Uncharacterized protein</fullName>
    </submittedName>
</protein>
<organism evidence="2 3">
    <name type="scientific">Ligilactobacillus ceti DSM 22408</name>
    <dbReference type="NCBI Taxonomy" id="1122146"/>
    <lineage>
        <taxon>Bacteria</taxon>
        <taxon>Bacillati</taxon>
        <taxon>Bacillota</taxon>
        <taxon>Bacilli</taxon>
        <taxon>Lactobacillales</taxon>
        <taxon>Lactobacillaceae</taxon>
        <taxon>Ligilactobacillus</taxon>
    </lineage>
</organism>
<dbReference type="RefSeq" id="WP_035463615.1">
    <property type="nucleotide sequence ID" value="NZ_JQBZ01000025.1"/>
</dbReference>
<dbReference type="STRING" id="1122146.IV53_GL000729"/>
<keyword evidence="1" id="KW-1133">Transmembrane helix</keyword>
<dbReference type="eggNOG" id="ENOG5030ANA">
    <property type="taxonomic scope" value="Bacteria"/>
</dbReference>
<keyword evidence="1" id="KW-0472">Membrane</keyword>
<name>A0A0R2KHA3_9LACO</name>